<dbReference type="PANTHER" id="PTHR22550">
    <property type="entry name" value="SPORE GERMINATION PROTEIN"/>
    <property type="match status" value="1"/>
</dbReference>
<keyword evidence="5" id="KW-1185">Reference proteome</keyword>
<protein>
    <submittedName>
        <fullName evidence="4">GerA spore germination protein</fullName>
    </submittedName>
</protein>
<dbReference type="OrthoDB" id="1726708at2"/>
<dbReference type="AlphaFoldDB" id="E0I7Q4"/>
<name>E0I7Q4_9BACL</name>
<dbReference type="Proteomes" id="UP000005387">
    <property type="component" value="Unassembled WGS sequence"/>
</dbReference>
<feature type="transmembrane region" description="Helical" evidence="3">
    <location>
        <begin position="394"/>
        <end position="416"/>
    </location>
</feature>
<feature type="transmembrane region" description="Helical" evidence="3">
    <location>
        <begin position="344"/>
        <end position="362"/>
    </location>
</feature>
<evidence type="ECO:0000256" key="2">
    <source>
        <dbReference type="ARBA" id="ARBA00023136"/>
    </source>
</evidence>
<dbReference type="Pfam" id="PF03323">
    <property type="entry name" value="GerA"/>
    <property type="match status" value="1"/>
</dbReference>
<organism evidence="4 5">
    <name type="scientific">Paenibacillus curdlanolyticus YK9</name>
    <dbReference type="NCBI Taxonomy" id="717606"/>
    <lineage>
        <taxon>Bacteria</taxon>
        <taxon>Bacillati</taxon>
        <taxon>Bacillota</taxon>
        <taxon>Bacilli</taxon>
        <taxon>Bacillales</taxon>
        <taxon>Paenibacillaceae</taxon>
        <taxon>Paenibacillus</taxon>
    </lineage>
</organism>
<comment type="similarity">
    <text evidence="1">Belongs to the GerABKA family.</text>
</comment>
<reference evidence="4 5" key="1">
    <citation type="submission" date="2010-07" db="EMBL/GenBank/DDBJ databases">
        <title>The draft genome of Paenibacillus curdlanolyticus YK9.</title>
        <authorList>
            <consortium name="US DOE Joint Genome Institute (JGI-PGF)"/>
            <person name="Lucas S."/>
            <person name="Copeland A."/>
            <person name="Lapidus A."/>
            <person name="Cheng J.-F."/>
            <person name="Bruce D."/>
            <person name="Goodwin L."/>
            <person name="Pitluck S."/>
            <person name="Land M.L."/>
            <person name="Hauser L."/>
            <person name="Chang Y.-J."/>
            <person name="Jeffries C."/>
            <person name="Anderson I.J."/>
            <person name="Johnson E."/>
            <person name="Loganathan U."/>
            <person name="Mulhopadhyay B."/>
            <person name="Kyrpides N."/>
            <person name="Woyke T.J."/>
        </authorList>
    </citation>
    <scope>NUCLEOTIDE SEQUENCE [LARGE SCALE GENOMIC DNA]</scope>
    <source>
        <strain evidence="4 5">YK9</strain>
    </source>
</reference>
<keyword evidence="2 3" id="KW-0472">Membrane</keyword>
<dbReference type="RefSeq" id="WP_006037666.1">
    <property type="nucleotide sequence ID" value="NZ_AEDD01000004.1"/>
</dbReference>
<dbReference type="eggNOG" id="COG0697">
    <property type="taxonomic scope" value="Bacteria"/>
</dbReference>
<sequence>MNVSWKVKKQESSMTMPLQKDASHTLQQLCELFGNSSDFHSSPIQIGVSHGFLCALTTMAEAQTLVEKLLEPLTAGSAASALSVGTLQQLEQFRQEKLGLLIFAYAKNVQEATDQLLNGDALLIMDGVEQVLCVRIGGIPSRSIEAPKNQKVIRGTQESFTESLDTNISLIRRRIRNPLLRFESFTAGEETKTCISLAYLANAADESIVNEFRSRLTKMRVKAIYDSANVEEIISQNRSWFFPTLLSSERPDTAASELVEGKCAVIVDGSPFVLIGPAVYGNFFQSAGDYYVMPVLAVFMRLLRHASLILSLFLPALYISVIYYHSEMVPTLLLYSISGQEQGSPFTTGVALLVMTLLFELLREAGTRVPSVLGQAVPIAGAIVLGQAAVEAGIVSSILLIVVAATELCGLVVPHYDFSSTVRLIRFGLLFLGAVLGVYGIFIGIALLVIHLVSLQSFGVPYLTPVAPMRPRAHQDMVFRAPLKNEDAP</sequence>
<dbReference type="GO" id="GO:0009847">
    <property type="term" value="P:spore germination"/>
    <property type="evidence" value="ECO:0007669"/>
    <property type="project" value="InterPro"/>
</dbReference>
<gene>
    <name evidence="4" type="ORF">PaecuDRAFT_1655</name>
</gene>
<proteinExistence type="inferred from homology"/>
<keyword evidence="3" id="KW-1133">Transmembrane helix</keyword>
<feature type="transmembrane region" description="Helical" evidence="3">
    <location>
        <begin position="428"/>
        <end position="453"/>
    </location>
</feature>
<evidence type="ECO:0000256" key="1">
    <source>
        <dbReference type="ARBA" id="ARBA00005278"/>
    </source>
</evidence>
<dbReference type="STRING" id="717606.PaecuDRAFT_1655"/>
<dbReference type="PIRSF" id="PIRSF005690">
    <property type="entry name" value="GerBA"/>
    <property type="match status" value="1"/>
</dbReference>
<accession>E0I7Q4</accession>
<evidence type="ECO:0000313" key="4">
    <source>
        <dbReference type="EMBL" id="EFM11209.1"/>
    </source>
</evidence>
<feature type="transmembrane region" description="Helical" evidence="3">
    <location>
        <begin position="302"/>
        <end position="324"/>
    </location>
</feature>
<dbReference type="GO" id="GO:0016020">
    <property type="term" value="C:membrane"/>
    <property type="evidence" value="ECO:0007669"/>
    <property type="project" value="InterPro"/>
</dbReference>
<dbReference type="InterPro" id="IPR050768">
    <property type="entry name" value="UPF0353/GerABKA_families"/>
</dbReference>
<evidence type="ECO:0000313" key="5">
    <source>
        <dbReference type="Proteomes" id="UP000005387"/>
    </source>
</evidence>
<dbReference type="InterPro" id="IPR004995">
    <property type="entry name" value="Spore_Ger"/>
</dbReference>
<evidence type="ECO:0000256" key="3">
    <source>
        <dbReference type="SAM" id="Phobius"/>
    </source>
</evidence>
<dbReference type="PANTHER" id="PTHR22550:SF5">
    <property type="entry name" value="LEUCINE ZIPPER PROTEIN 4"/>
    <property type="match status" value="1"/>
</dbReference>
<dbReference type="EMBL" id="AEDD01000004">
    <property type="protein sequence ID" value="EFM11209.1"/>
    <property type="molecule type" value="Genomic_DNA"/>
</dbReference>
<keyword evidence="3" id="KW-0812">Transmembrane</keyword>
<feature type="transmembrane region" description="Helical" evidence="3">
    <location>
        <begin position="369"/>
        <end position="388"/>
    </location>
</feature>